<sequence length="496" mass="56545">MIDYQTYCAIHDHHNQRGLNAAQIAEALHLDPRTVAMWLAEPRFRPRQATARASKLDAHKPTIRRWLEAHRYSAQQVFQRLRDEQGYGGGISIVKDYVRQVRPPRTPAFLTLSFGPGECAQVDWGSWDAVTVGETRRRLSLFVMVLCYSRMLYVEFTLSQSMEQFLACHQNAFAFFGNRVPEKVMVDNLKSAVLRRSSGEAPVFNPRYLDFARHCGFRIVACNPGKGNEKGRVESGVGYVKKNFLNGLDISDFSALNPAARVWMDSIANVRVHGETHRRPVDRFAEERSALRAGPDQPYDVANVVAVRASPSFRIRWDTNRYSVPAEYAGRLLALKVYPDRLCIYDGQALIARHPRCWDRHQDFELPDHPKALLEQRRNAREQKLLGRFLSLSPRAEAYYTALVERRLNGAHHVQKIVALSEIYGVEATARAMADAFDYQAFSCEYIANVLESRTRLLPEPTALQLTRRADLLELDMPAPDLSLYQAQAQTAEERP</sequence>
<gene>
    <name evidence="3" type="ORF">ThimaDRAFT_3685</name>
</gene>
<dbReference type="OrthoDB" id="2065409at2"/>
<reference evidence="3 4" key="1">
    <citation type="submission" date="2011-06" db="EMBL/GenBank/DDBJ databases">
        <title>The draft genome of Thiocapsa marina 5811.</title>
        <authorList>
            <consortium name="US DOE Joint Genome Institute (JGI-PGF)"/>
            <person name="Lucas S."/>
            <person name="Han J."/>
            <person name="Cheng J.-F."/>
            <person name="Goodwin L."/>
            <person name="Pitluck S."/>
            <person name="Peters L."/>
            <person name="Land M.L."/>
            <person name="Hauser L."/>
            <person name="Vogl K."/>
            <person name="Liu Z."/>
            <person name="Imhoff J."/>
            <person name="Thiel V."/>
            <person name="Frigaard N.-U."/>
            <person name="Bryant D."/>
            <person name="Woyke T.J."/>
        </authorList>
    </citation>
    <scope>NUCLEOTIDE SEQUENCE [LARGE SCALE GENOMIC DNA]</scope>
    <source>
        <strain evidence="3 4">5811</strain>
    </source>
</reference>
<dbReference type="GO" id="GO:0015074">
    <property type="term" value="P:DNA integration"/>
    <property type="evidence" value="ECO:0007669"/>
    <property type="project" value="InterPro"/>
</dbReference>
<dbReference type="RefSeq" id="WP_007194557.1">
    <property type="nucleotide sequence ID" value="NZ_AFWV01000012.1"/>
</dbReference>
<dbReference type="STRING" id="768671.ThimaDRAFT_3685"/>
<dbReference type="AlphaFoldDB" id="F9UFI2"/>
<dbReference type="Pfam" id="PF22483">
    <property type="entry name" value="Mu-transpos_C_2"/>
    <property type="match status" value="1"/>
</dbReference>
<dbReference type="GO" id="GO:0003676">
    <property type="term" value="F:nucleic acid binding"/>
    <property type="evidence" value="ECO:0007669"/>
    <property type="project" value="InterPro"/>
</dbReference>
<dbReference type="InterPro" id="IPR036397">
    <property type="entry name" value="RNaseH_sf"/>
</dbReference>
<dbReference type="Pfam" id="PF00665">
    <property type="entry name" value="rve"/>
    <property type="match status" value="1"/>
</dbReference>
<dbReference type="PROSITE" id="PS50994">
    <property type="entry name" value="INTEGRASE"/>
    <property type="match status" value="1"/>
</dbReference>
<name>F9UFI2_9GAMM</name>
<feature type="domain" description="Integrase catalytic" evidence="2">
    <location>
        <begin position="112"/>
        <end position="288"/>
    </location>
</feature>
<dbReference type="NCBIfam" id="NF033546">
    <property type="entry name" value="transpos_IS21"/>
    <property type="match status" value="1"/>
</dbReference>
<dbReference type="PANTHER" id="PTHR35004">
    <property type="entry name" value="TRANSPOSASE RV3428C-RELATED"/>
    <property type="match status" value="1"/>
</dbReference>
<dbReference type="InterPro" id="IPR054353">
    <property type="entry name" value="IstA-like_C"/>
</dbReference>
<dbReference type="Gene3D" id="3.30.420.10">
    <property type="entry name" value="Ribonuclease H-like superfamily/Ribonuclease H"/>
    <property type="match status" value="1"/>
</dbReference>
<evidence type="ECO:0000256" key="1">
    <source>
        <dbReference type="ARBA" id="ARBA00009277"/>
    </source>
</evidence>
<proteinExistence type="inferred from homology"/>
<dbReference type="InterPro" id="IPR012337">
    <property type="entry name" value="RNaseH-like_sf"/>
</dbReference>
<protein>
    <submittedName>
        <fullName evidence="3">Integrase catalytic region</fullName>
    </submittedName>
</protein>
<keyword evidence="4" id="KW-1185">Reference proteome</keyword>
<organism evidence="3 4">
    <name type="scientific">Thiocapsa marina 5811</name>
    <dbReference type="NCBI Taxonomy" id="768671"/>
    <lineage>
        <taxon>Bacteria</taxon>
        <taxon>Pseudomonadati</taxon>
        <taxon>Pseudomonadota</taxon>
        <taxon>Gammaproteobacteria</taxon>
        <taxon>Chromatiales</taxon>
        <taxon>Chromatiaceae</taxon>
        <taxon>Thiocapsa</taxon>
    </lineage>
</organism>
<evidence type="ECO:0000313" key="4">
    <source>
        <dbReference type="Proteomes" id="UP000005459"/>
    </source>
</evidence>
<dbReference type="InterPro" id="IPR001584">
    <property type="entry name" value="Integrase_cat-core"/>
</dbReference>
<dbReference type="SUPFAM" id="SSF53098">
    <property type="entry name" value="Ribonuclease H-like"/>
    <property type="match status" value="1"/>
</dbReference>
<comment type="similarity">
    <text evidence="1">Belongs to the transposase IS21/IS408/IS1162 family.</text>
</comment>
<dbReference type="EMBL" id="AFWV01000012">
    <property type="protein sequence ID" value="EGV17219.1"/>
    <property type="molecule type" value="Genomic_DNA"/>
</dbReference>
<evidence type="ECO:0000259" key="2">
    <source>
        <dbReference type="PROSITE" id="PS50994"/>
    </source>
</evidence>
<dbReference type="Proteomes" id="UP000005459">
    <property type="component" value="Unassembled WGS sequence"/>
</dbReference>
<dbReference type="eggNOG" id="COG4584">
    <property type="taxonomic scope" value="Bacteria"/>
</dbReference>
<evidence type="ECO:0000313" key="3">
    <source>
        <dbReference type="EMBL" id="EGV17219.1"/>
    </source>
</evidence>
<dbReference type="PATRIC" id="fig|768671.3.peg.3892"/>
<accession>F9UFI2</accession>